<reference evidence="7 10" key="2">
    <citation type="submission" date="2020-04" db="EMBL/GenBank/DDBJ databases">
        <title>Description of novel Gluconacetobacter.</title>
        <authorList>
            <person name="Sombolestani A."/>
        </authorList>
    </citation>
    <scope>NUCLEOTIDE SEQUENCE [LARGE SCALE GENOMIC DNA]</scope>
    <source>
        <strain evidence="7 10">LMG 1382</strain>
    </source>
</reference>
<dbReference type="GO" id="GO:0006313">
    <property type="term" value="P:DNA transposition"/>
    <property type="evidence" value="ECO:0007669"/>
    <property type="project" value="InterPro"/>
</dbReference>
<feature type="compositionally biased region" description="Polar residues" evidence="6">
    <location>
        <begin position="24"/>
        <end position="49"/>
    </location>
</feature>
<feature type="region of interest" description="Disordered" evidence="6">
    <location>
        <begin position="146"/>
        <end position="178"/>
    </location>
</feature>
<evidence type="ECO:0000256" key="5">
    <source>
        <dbReference type="ARBA" id="ARBA00023172"/>
    </source>
</evidence>
<evidence type="ECO:0000313" key="9">
    <source>
        <dbReference type="Proteomes" id="UP000254958"/>
    </source>
</evidence>
<evidence type="ECO:0000256" key="2">
    <source>
        <dbReference type="ARBA" id="ARBA00010961"/>
    </source>
</evidence>
<organism evidence="8 9">
    <name type="scientific">Gluconacetobacter liquefaciens</name>
    <name type="common">Acetobacter liquefaciens</name>
    <dbReference type="NCBI Taxonomy" id="89584"/>
    <lineage>
        <taxon>Bacteria</taxon>
        <taxon>Pseudomonadati</taxon>
        <taxon>Pseudomonadota</taxon>
        <taxon>Alphaproteobacteria</taxon>
        <taxon>Acetobacterales</taxon>
        <taxon>Acetobacteraceae</taxon>
        <taxon>Gluconacetobacter</taxon>
    </lineage>
</organism>
<accession>A0A370G4C9</accession>
<dbReference type="GO" id="GO:0004803">
    <property type="term" value="F:transposase activity"/>
    <property type="evidence" value="ECO:0007669"/>
    <property type="project" value="InterPro"/>
</dbReference>
<evidence type="ECO:0000256" key="1">
    <source>
        <dbReference type="ARBA" id="ARBA00002190"/>
    </source>
</evidence>
<evidence type="ECO:0000256" key="4">
    <source>
        <dbReference type="ARBA" id="ARBA00023125"/>
    </source>
</evidence>
<gene>
    <name evidence="8" type="ORF">C7453_10365</name>
    <name evidence="7" type="ORF">HLH32_06680</name>
</gene>
<proteinExistence type="inferred from homology"/>
<comment type="caution">
    <text evidence="8">The sequence shown here is derived from an EMBL/GenBank/DDBJ whole genome shotgun (WGS) entry which is preliminary data.</text>
</comment>
<evidence type="ECO:0000256" key="3">
    <source>
        <dbReference type="ARBA" id="ARBA00022578"/>
    </source>
</evidence>
<name>A0A370G4C9_GLULI</name>
<dbReference type="PANTHER" id="PTHR33217">
    <property type="entry name" value="TRANSPOSASE FOR INSERTION SEQUENCE ELEMENT IS1081"/>
    <property type="match status" value="1"/>
</dbReference>
<dbReference type="RefSeq" id="WP_170143149.1">
    <property type="nucleotide sequence ID" value="NZ_BJMI01000005.1"/>
</dbReference>
<dbReference type="Proteomes" id="UP000562982">
    <property type="component" value="Unassembled WGS sequence"/>
</dbReference>
<dbReference type="InterPro" id="IPR001207">
    <property type="entry name" value="Transposase_mutator"/>
</dbReference>
<feature type="region of interest" description="Disordered" evidence="6">
    <location>
        <begin position="1"/>
        <end position="49"/>
    </location>
</feature>
<comment type="function">
    <text evidence="1">Required for the transposition of the insertion element.</text>
</comment>
<keyword evidence="9" id="KW-1185">Reference proteome</keyword>
<keyword evidence="3" id="KW-0815">Transposition</keyword>
<protein>
    <submittedName>
        <fullName evidence="8">Mutator family transposase</fullName>
    </submittedName>
</protein>
<keyword evidence="4" id="KW-0238">DNA-binding</keyword>
<keyword evidence="5" id="KW-0233">DNA recombination</keyword>
<comment type="similarity">
    <text evidence="2">Belongs to the transposase mutator family.</text>
</comment>
<evidence type="ECO:0000313" key="7">
    <source>
        <dbReference type="EMBL" id="MBB2186073.1"/>
    </source>
</evidence>
<dbReference type="EMBL" id="QQAW01000003">
    <property type="protein sequence ID" value="RDI38605.1"/>
    <property type="molecule type" value="Genomic_DNA"/>
</dbReference>
<dbReference type="AlphaFoldDB" id="A0A370G4C9"/>
<evidence type="ECO:0000256" key="6">
    <source>
        <dbReference type="SAM" id="MobiDB-lite"/>
    </source>
</evidence>
<dbReference type="Proteomes" id="UP000254958">
    <property type="component" value="Unassembled WGS sequence"/>
</dbReference>
<sequence>MTRIAPIQPESVPISFPGAESDTSKAGTTPSGVSNRSDNSPISTEGDTVTLSPEAIAALALLSAEAPDGPALLPSASIPPNAFPADADHISDPDTPPVPAGQIFPTADEAMQAGMDQAFFMMATDEEMSNPTLRERAYERTLMSALDQTASPTSAERTVHPPNQGQTASTPPNMAESSIRATETKKILAERLLDSGLDENPGTHLLTGRHTDRADTSRITQAGTDAVVTDLSRDLSEKTAESLAPEIQYPPGIDERMVAMYAPPMGNRTIREPVPEDEEPHPEPTAGVTAPLLDTATAWQGRRLSALYPVIFLDTLSVRIRDDGIMRDKPVHLVLGMRLDGTVDILGLWIEHQENPASAAQHIMGALKQRGVEDILMAVVDEHDGFPAAIHAAFPQAQIHPSIDDLLHHLPDFVALQSHPLPAGKMSSATLADSLWGQMLLSATNAIKAMHAMLRQAARAYGHFPNDQTALAFLFMTLNAAGKTVS</sequence>
<dbReference type="EMBL" id="JABEQI010000003">
    <property type="protein sequence ID" value="MBB2186073.1"/>
    <property type="molecule type" value="Genomic_DNA"/>
</dbReference>
<reference evidence="8 9" key="1">
    <citation type="submission" date="2018-07" db="EMBL/GenBank/DDBJ databases">
        <title>Genomic Encyclopedia of Type Strains, Phase IV (KMG-IV): sequencing the most valuable type-strain genomes for metagenomic binning, comparative biology and taxonomic classification.</title>
        <authorList>
            <person name="Goeker M."/>
        </authorList>
    </citation>
    <scope>NUCLEOTIDE SEQUENCE [LARGE SCALE GENOMIC DNA]</scope>
    <source>
        <strain evidence="8 9">DSM 5603</strain>
    </source>
</reference>
<evidence type="ECO:0000313" key="8">
    <source>
        <dbReference type="EMBL" id="RDI38605.1"/>
    </source>
</evidence>
<dbReference type="GO" id="GO:0003677">
    <property type="term" value="F:DNA binding"/>
    <property type="evidence" value="ECO:0007669"/>
    <property type="project" value="UniProtKB-KW"/>
</dbReference>
<dbReference type="PANTHER" id="PTHR33217:SF5">
    <property type="entry name" value="MUTATOR FAMILY TRANSPOSASE"/>
    <property type="match status" value="1"/>
</dbReference>
<evidence type="ECO:0000313" key="10">
    <source>
        <dbReference type="Proteomes" id="UP000562982"/>
    </source>
</evidence>
<dbReference type="Pfam" id="PF00872">
    <property type="entry name" value="Transposase_mut"/>
    <property type="match status" value="1"/>
</dbReference>